<protein>
    <submittedName>
        <fullName evidence="2">ATP-binding protein</fullName>
    </submittedName>
</protein>
<feature type="region of interest" description="Disordered" evidence="1">
    <location>
        <begin position="1"/>
        <end position="58"/>
    </location>
</feature>
<evidence type="ECO:0000313" key="2">
    <source>
        <dbReference type="EMBL" id="NEE19845.1"/>
    </source>
</evidence>
<comment type="caution">
    <text evidence="2">The sequence shown here is derived from an EMBL/GenBank/DDBJ whole genome shotgun (WGS) entry which is preliminary data.</text>
</comment>
<reference evidence="2" key="1">
    <citation type="submission" date="2020-01" db="EMBL/GenBank/DDBJ databases">
        <title>Insect and environment-associated Actinomycetes.</title>
        <authorList>
            <person name="Currrie C."/>
            <person name="Chevrette M."/>
            <person name="Carlson C."/>
            <person name="Stubbendieck R."/>
            <person name="Wendt-Pienkowski E."/>
        </authorList>
    </citation>
    <scope>NUCLEOTIDE SEQUENCE</scope>
    <source>
        <strain evidence="2">SID7499</strain>
    </source>
</reference>
<dbReference type="GO" id="GO:0005524">
    <property type="term" value="F:ATP binding"/>
    <property type="evidence" value="ECO:0007669"/>
    <property type="project" value="UniProtKB-KW"/>
</dbReference>
<feature type="compositionally biased region" description="Basic and acidic residues" evidence="1">
    <location>
        <begin position="16"/>
        <end position="31"/>
    </location>
</feature>
<keyword evidence="2" id="KW-0547">Nucleotide-binding</keyword>
<name>A0A6G3XPU6_9ACTN</name>
<proteinExistence type="predicted"/>
<feature type="non-terminal residue" evidence="2">
    <location>
        <position position="96"/>
    </location>
</feature>
<dbReference type="EMBL" id="JAAGMN010008182">
    <property type="protein sequence ID" value="NEE19845.1"/>
    <property type="molecule type" value="Genomic_DNA"/>
</dbReference>
<gene>
    <name evidence="2" type="ORF">G3M58_76965</name>
</gene>
<keyword evidence="2" id="KW-0067">ATP-binding</keyword>
<evidence type="ECO:0000256" key="1">
    <source>
        <dbReference type="SAM" id="MobiDB-lite"/>
    </source>
</evidence>
<feature type="compositionally biased region" description="Acidic residues" evidence="1">
    <location>
        <begin position="1"/>
        <end position="11"/>
    </location>
</feature>
<dbReference type="AlphaFoldDB" id="A0A6G3XPU6"/>
<sequence length="96" mass="10208">MTAVTDEDQDNGDGTPKADRRADGRWDDGLIARRAAAGEAREAGETAPRAPAEDEAEPQVEAYVPSGGPLPPRLDALRELVGLSRARLDRDTLAEA</sequence>
<organism evidence="2">
    <name type="scientific">Streptomyces sp. SID7499</name>
    <dbReference type="NCBI Taxonomy" id="2706086"/>
    <lineage>
        <taxon>Bacteria</taxon>
        <taxon>Bacillati</taxon>
        <taxon>Actinomycetota</taxon>
        <taxon>Actinomycetes</taxon>
        <taxon>Kitasatosporales</taxon>
        <taxon>Streptomycetaceae</taxon>
        <taxon>Streptomyces</taxon>
    </lineage>
</organism>
<accession>A0A6G3XPU6</accession>